<feature type="domain" description="Gem-associated protein 5 RBS" evidence="3">
    <location>
        <begin position="318"/>
        <end position="419"/>
    </location>
</feature>
<evidence type="ECO:0000313" key="5">
    <source>
        <dbReference type="Proteomes" id="UP000245119"/>
    </source>
</evidence>
<feature type="region of interest" description="Disordered" evidence="1">
    <location>
        <begin position="767"/>
        <end position="792"/>
    </location>
</feature>
<dbReference type="EMBL" id="PZQS01000003">
    <property type="protein sequence ID" value="PVD34718.1"/>
    <property type="molecule type" value="Genomic_DNA"/>
</dbReference>
<comment type="caution">
    <text evidence="4">The sequence shown here is derived from an EMBL/GenBank/DDBJ whole genome shotgun (WGS) entry which is preliminary data.</text>
</comment>
<accession>A0A2T7PMQ4</accession>
<feature type="domain" description="Gem-associated protein 5 TPR" evidence="2">
    <location>
        <begin position="38"/>
        <end position="231"/>
    </location>
</feature>
<dbReference type="InterPro" id="IPR052640">
    <property type="entry name" value="Gemin-5"/>
</dbReference>
<feature type="region of interest" description="Disordered" evidence="1">
    <location>
        <begin position="533"/>
        <end position="557"/>
    </location>
</feature>
<feature type="region of interest" description="Disordered" evidence="1">
    <location>
        <begin position="609"/>
        <end position="635"/>
    </location>
</feature>
<name>A0A2T7PMQ4_POMCA</name>
<proteinExistence type="predicted"/>
<dbReference type="PANTHER" id="PTHR46362:SF1">
    <property type="entry name" value="GEM-ASSOCIATED PROTEIN 5"/>
    <property type="match status" value="1"/>
</dbReference>
<feature type="compositionally biased region" description="Basic and acidic residues" evidence="1">
    <location>
        <begin position="535"/>
        <end position="546"/>
    </location>
</feature>
<dbReference type="GO" id="GO:0003730">
    <property type="term" value="F:mRNA 3'-UTR binding"/>
    <property type="evidence" value="ECO:0007669"/>
    <property type="project" value="TreeGrafter"/>
</dbReference>
<sequence>MCIAEWLKHWRPTPNARSKLPSSRSHLLGMTETPWRIAEEEHHLNHENMEYALQMEVWKGNITGAIQMARERGQLSDWIVSLAPLASYETWLALCEEYAEQLEEEGLYHKAVSYLLACHKLYPAIDLFRRHKLFREAVALARVRLSPLDPVLEDLYTDWSEQLMRDGAYEQAAKCYLAMKQIQDAAKVIARRCDQNSLQAACHLTLLANEKQQGQLYAQQVVTRYLANHQWKQALAFLKEHQPLKVFIPYVSVHEMMVRELSALVPEMITPLEPESFLIWDSIPAEKASIPEFILDPSDADPVLPWETHLVDGHAFPHHILRVWYIHLNIAMATEQLHVMYHALQQLHSGRQIHLDTQQVLLQVCSDVMLWLLALLTNQTSLAISHLLGALSTLHDGGHHRLLTAVCRLLLPQGPKYMLKLQHEVTALRVLISMEAHTEVEGGGRHLSLRRYLSELKEEPSVSTGNVRCRQLDCVRAYYYIAILHHLQDIYAKKIDDAHHIDLAKVSDAAARRVTSDSLDSENRKEISVNSGHLHIKESSAGEMPKDNSVSSGDNVNGDRVVNDGGGDVEAQMCCSKIIVGAHKNGISEKHAAQKSGNGADIQEVFVKEETSSGDGRGHNPVAKEQPVVGDADRQRKSPTLISFENIGSGWCLTLAKLLQLSKGLLWDIQAKRLALTETLGYIHRAISQHLLTDQSQEAARTLSRSSHAGNSHNHVHTVVLHSHQAHSSPNTETVAAHLPDDPFLNINDNGGVSSGKDVCASASVTQASSCNSSSRSPLKPNTTDISLSKVSDTQPPVPNLIKFSESDFNIDLATLGQQLDGSRRVLWEDDPVTVCVHGHEGLRKVGDGSSQKPTCLLSPAKYINVPDEWYSLPVDEKYSASYVTLAVLKDEQDFVMGELKRMSDSQVLFPSPFMSMEFLLDVCVASSTMTTVDKEEYLKSLHSWALHFAVTSQQRGHVEQLFVEAEKSIGL</sequence>
<dbReference type="STRING" id="400727.A0A2T7PMQ4"/>
<dbReference type="PANTHER" id="PTHR46362">
    <property type="entry name" value="GEM-ASSOCIATED PROTEIN 5"/>
    <property type="match status" value="1"/>
</dbReference>
<dbReference type="GO" id="GO:0000387">
    <property type="term" value="P:spliceosomal snRNP assembly"/>
    <property type="evidence" value="ECO:0007669"/>
    <property type="project" value="TreeGrafter"/>
</dbReference>
<gene>
    <name evidence="4" type="ORF">C0Q70_05995</name>
</gene>
<evidence type="ECO:0000259" key="3">
    <source>
        <dbReference type="Pfam" id="PF23777"/>
    </source>
</evidence>
<dbReference type="Pfam" id="PF23777">
    <property type="entry name" value="GEMI5_RBS"/>
    <property type="match status" value="1"/>
</dbReference>
<dbReference type="GO" id="GO:0032797">
    <property type="term" value="C:SMN complex"/>
    <property type="evidence" value="ECO:0007669"/>
    <property type="project" value="TreeGrafter"/>
</dbReference>
<dbReference type="InterPro" id="IPR056420">
    <property type="entry name" value="GEMI5_RBS"/>
</dbReference>
<dbReference type="InterPro" id="IPR056421">
    <property type="entry name" value="TPR_GEMI5"/>
</dbReference>
<dbReference type="OrthoDB" id="7326421at2759"/>
<reference evidence="4 5" key="1">
    <citation type="submission" date="2018-04" db="EMBL/GenBank/DDBJ databases">
        <title>The genome of golden apple snail Pomacea canaliculata provides insight into stress tolerance and invasive adaptation.</title>
        <authorList>
            <person name="Liu C."/>
            <person name="Liu B."/>
            <person name="Ren Y."/>
            <person name="Zhang Y."/>
            <person name="Wang H."/>
            <person name="Li S."/>
            <person name="Jiang F."/>
            <person name="Yin L."/>
            <person name="Zhang G."/>
            <person name="Qian W."/>
            <person name="Fan W."/>
        </authorList>
    </citation>
    <scope>NUCLEOTIDE SEQUENCE [LARGE SCALE GENOMIC DNA]</scope>
    <source>
        <strain evidence="4">SZHN2017</strain>
        <tissue evidence="4">Muscle</tissue>
    </source>
</reference>
<dbReference type="Pfam" id="PF23774">
    <property type="entry name" value="TPR_GEMI5"/>
    <property type="match status" value="1"/>
</dbReference>
<keyword evidence="5" id="KW-1185">Reference proteome</keyword>
<dbReference type="Proteomes" id="UP000245119">
    <property type="component" value="Linkage Group LG3"/>
</dbReference>
<organism evidence="4 5">
    <name type="scientific">Pomacea canaliculata</name>
    <name type="common">Golden apple snail</name>
    <dbReference type="NCBI Taxonomy" id="400727"/>
    <lineage>
        <taxon>Eukaryota</taxon>
        <taxon>Metazoa</taxon>
        <taxon>Spiralia</taxon>
        <taxon>Lophotrochozoa</taxon>
        <taxon>Mollusca</taxon>
        <taxon>Gastropoda</taxon>
        <taxon>Caenogastropoda</taxon>
        <taxon>Architaenioglossa</taxon>
        <taxon>Ampullarioidea</taxon>
        <taxon>Ampullariidae</taxon>
        <taxon>Pomacea</taxon>
    </lineage>
</organism>
<dbReference type="AlphaFoldDB" id="A0A2T7PMQ4"/>
<dbReference type="GO" id="GO:0005634">
    <property type="term" value="C:nucleus"/>
    <property type="evidence" value="ECO:0007669"/>
    <property type="project" value="TreeGrafter"/>
</dbReference>
<evidence type="ECO:0000259" key="2">
    <source>
        <dbReference type="Pfam" id="PF23774"/>
    </source>
</evidence>
<evidence type="ECO:0000313" key="4">
    <source>
        <dbReference type="EMBL" id="PVD34718.1"/>
    </source>
</evidence>
<evidence type="ECO:0000256" key="1">
    <source>
        <dbReference type="SAM" id="MobiDB-lite"/>
    </source>
</evidence>
<protein>
    <submittedName>
        <fullName evidence="4">Uncharacterized protein</fullName>
    </submittedName>
</protein>